<dbReference type="Proteomes" id="UP001207228">
    <property type="component" value="Unassembled WGS sequence"/>
</dbReference>
<dbReference type="EMBL" id="JAPFQO010000008">
    <property type="protein sequence ID" value="MCX2740733.1"/>
    <property type="molecule type" value="Genomic_DNA"/>
</dbReference>
<protein>
    <submittedName>
        <fullName evidence="1">Uncharacterized protein</fullName>
    </submittedName>
</protein>
<reference evidence="1 2" key="1">
    <citation type="submission" date="2022-11" db="EMBL/GenBank/DDBJ databases">
        <title>The characterization of three novel Bacteroidetes species and genomic analysis of their roles in tidal elemental geochemical cycles.</title>
        <authorList>
            <person name="Ma K.-J."/>
        </authorList>
    </citation>
    <scope>NUCLEOTIDE SEQUENCE [LARGE SCALE GENOMIC DNA]</scope>
    <source>
        <strain evidence="1 2">M82</strain>
    </source>
</reference>
<proteinExistence type="predicted"/>
<keyword evidence="2" id="KW-1185">Reference proteome</keyword>
<sequence length="106" mass="12335">MTEQPQYIPIAKAAFNLYLDGQIDLDTLIERLREMELQVQAEEEEETGRQVWFRFFSGDPLKTTISDIEKELSDPTHPNSLILKRGIALGLEADELEVHYSNLRWE</sequence>
<evidence type="ECO:0000313" key="2">
    <source>
        <dbReference type="Proteomes" id="UP001207228"/>
    </source>
</evidence>
<dbReference type="RefSeq" id="WP_266052799.1">
    <property type="nucleotide sequence ID" value="NZ_JAPFQO010000008.1"/>
</dbReference>
<organism evidence="1 2">
    <name type="scientific">Pontibacter anaerobius</name>
    <dbReference type="NCBI Taxonomy" id="2993940"/>
    <lineage>
        <taxon>Bacteria</taxon>
        <taxon>Pseudomonadati</taxon>
        <taxon>Bacteroidota</taxon>
        <taxon>Cytophagia</taxon>
        <taxon>Cytophagales</taxon>
        <taxon>Hymenobacteraceae</taxon>
        <taxon>Pontibacter</taxon>
    </lineage>
</organism>
<name>A0ABT3RGX1_9BACT</name>
<comment type="caution">
    <text evidence="1">The sequence shown here is derived from an EMBL/GenBank/DDBJ whole genome shotgun (WGS) entry which is preliminary data.</text>
</comment>
<accession>A0ABT3RGX1</accession>
<evidence type="ECO:0000313" key="1">
    <source>
        <dbReference type="EMBL" id="MCX2740733.1"/>
    </source>
</evidence>
<gene>
    <name evidence="1" type="ORF">OO017_12310</name>
</gene>